<dbReference type="Proteomes" id="UP001371456">
    <property type="component" value="Unassembled WGS sequence"/>
</dbReference>
<reference evidence="1 2" key="1">
    <citation type="submission" date="2024-02" db="EMBL/GenBank/DDBJ databases">
        <title>de novo genome assembly of Solanum bulbocastanum strain 11H21.</title>
        <authorList>
            <person name="Hosaka A.J."/>
        </authorList>
    </citation>
    <scope>NUCLEOTIDE SEQUENCE [LARGE SCALE GENOMIC DNA]</scope>
    <source>
        <tissue evidence="1">Young leaves</tissue>
    </source>
</reference>
<proteinExistence type="predicted"/>
<dbReference type="AlphaFoldDB" id="A0AAN8UEJ7"/>
<protein>
    <submittedName>
        <fullName evidence="1">Uncharacterized protein</fullName>
    </submittedName>
</protein>
<organism evidence="1 2">
    <name type="scientific">Solanum bulbocastanum</name>
    <name type="common">Wild potato</name>
    <dbReference type="NCBI Taxonomy" id="147425"/>
    <lineage>
        <taxon>Eukaryota</taxon>
        <taxon>Viridiplantae</taxon>
        <taxon>Streptophyta</taxon>
        <taxon>Embryophyta</taxon>
        <taxon>Tracheophyta</taxon>
        <taxon>Spermatophyta</taxon>
        <taxon>Magnoliopsida</taxon>
        <taxon>eudicotyledons</taxon>
        <taxon>Gunneridae</taxon>
        <taxon>Pentapetalae</taxon>
        <taxon>asterids</taxon>
        <taxon>lamiids</taxon>
        <taxon>Solanales</taxon>
        <taxon>Solanaceae</taxon>
        <taxon>Solanoideae</taxon>
        <taxon>Solaneae</taxon>
        <taxon>Solanum</taxon>
    </lineage>
</organism>
<sequence length="106" mass="12528">MPKQKKRNSLSSLGNANFTLSRLTAKMEKSMVFQERWLFFLILFYSVRKGLWEKLENSPYDHSPFDPRSGVLNYCSIGVKESWTKFKSYRTGFGCFSNYTFVFHWG</sequence>
<dbReference type="EMBL" id="JBANQN010000001">
    <property type="protein sequence ID" value="KAK6803766.1"/>
    <property type="molecule type" value="Genomic_DNA"/>
</dbReference>
<name>A0AAN8UEJ7_SOLBU</name>
<evidence type="ECO:0000313" key="2">
    <source>
        <dbReference type="Proteomes" id="UP001371456"/>
    </source>
</evidence>
<accession>A0AAN8UEJ7</accession>
<gene>
    <name evidence="1" type="ORF">RDI58_001550</name>
</gene>
<comment type="caution">
    <text evidence="1">The sequence shown here is derived from an EMBL/GenBank/DDBJ whole genome shotgun (WGS) entry which is preliminary data.</text>
</comment>
<keyword evidence="2" id="KW-1185">Reference proteome</keyword>
<evidence type="ECO:0000313" key="1">
    <source>
        <dbReference type="EMBL" id="KAK6803766.1"/>
    </source>
</evidence>